<keyword evidence="6" id="KW-1185">Reference proteome</keyword>
<proteinExistence type="predicted"/>
<comment type="caution">
    <text evidence="5">The sequence shown here is derived from an EMBL/GenBank/DDBJ whole genome shotgun (WGS) entry which is preliminary data.</text>
</comment>
<dbReference type="GO" id="GO:0031564">
    <property type="term" value="P:transcription antitermination"/>
    <property type="evidence" value="ECO:0007669"/>
    <property type="project" value="UniProtKB-KW"/>
</dbReference>
<dbReference type="CDD" id="cd09892">
    <property type="entry name" value="NGN_SP_RfaH"/>
    <property type="match status" value="1"/>
</dbReference>
<keyword evidence="2" id="KW-0805">Transcription regulation</keyword>
<evidence type="ECO:0000313" key="5">
    <source>
        <dbReference type="EMBL" id="MXP13324.1"/>
    </source>
</evidence>
<dbReference type="InterPro" id="IPR006645">
    <property type="entry name" value="NGN-like_dom"/>
</dbReference>
<dbReference type="SMART" id="SM00738">
    <property type="entry name" value="NGN"/>
    <property type="match status" value="1"/>
</dbReference>
<dbReference type="PANTHER" id="PTHR30265">
    <property type="entry name" value="RHO-INTERACTING TRANSCRIPTION TERMINATION FACTOR NUSG"/>
    <property type="match status" value="1"/>
</dbReference>
<evidence type="ECO:0000256" key="3">
    <source>
        <dbReference type="ARBA" id="ARBA00023163"/>
    </source>
</evidence>
<name>A0A6L7GDQ8_9SPHN</name>
<dbReference type="InterPro" id="IPR043425">
    <property type="entry name" value="NusG-like"/>
</dbReference>
<dbReference type="EMBL" id="WTYU01000001">
    <property type="protein sequence ID" value="MXP13324.1"/>
    <property type="molecule type" value="Genomic_DNA"/>
</dbReference>
<dbReference type="PANTHER" id="PTHR30265:SF7">
    <property type="entry name" value="TRANSCRIPTION ANTITERMINATION PROTEIN RFAH"/>
    <property type="match status" value="1"/>
</dbReference>
<dbReference type="SUPFAM" id="SSF82679">
    <property type="entry name" value="N-utilization substance G protein NusG, N-terminal domain"/>
    <property type="match status" value="1"/>
</dbReference>
<dbReference type="Pfam" id="PF02357">
    <property type="entry name" value="NusG"/>
    <property type="match status" value="1"/>
</dbReference>
<keyword evidence="1" id="KW-0889">Transcription antitermination</keyword>
<feature type="domain" description="NusG-like N-terminal" evidence="4">
    <location>
        <begin position="10"/>
        <end position="109"/>
    </location>
</feature>
<evidence type="ECO:0000256" key="1">
    <source>
        <dbReference type="ARBA" id="ARBA00022814"/>
    </source>
</evidence>
<dbReference type="GO" id="GO:0005829">
    <property type="term" value="C:cytosol"/>
    <property type="evidence" value="ECO:0007669"/>
    <property type="project" value="TreeGrafter"/>
</dbReference>
<dbReference type="OrthoDB" id="9787731at2"/>
<keyword evidence="3" id="KW-0804">Transcription</keyword>
<sequence length="173" mass="19095">MSIKQPSQSLTQWFAAQVKPRQEELALMHLQRQDYSVLCPRVKRFRRLRGRTLTVKEPLFPGYVFVGIDPAIQGWHSINGTIGVIRLVTFGHQPAALPEGFIEQLTAQASTDERIRVNDGLKEGANVRIIGGPFDDLCGTLTGISANDRVTVLLRLLSGETKVSMSRASLLAA</sequence>
<dbReference type="AlphaFoldDB" id="A0A6L7GDQ8"/>
<protein>
    <submittedName>
        <fullName evidence="5">Transcriptional activator RfaH</fullName>
    </submittedName>
</protein>
<evidence type="ECO:0000313" key="6">
    <source>
        <dbReference type="Proteomes" id="UP000473531"/>
    </source>
</evidence>
<organism evidence="5 6">
    <name type="scientific">Allopontixanthobacter confluentis</name>
    <dbReference type="NCBI Taxonomy" id="1849021"/>
    <lineage>
        <taxon>Bacteria</taxon>
        <taxon>Pseudomonadati</taxon>
        <taxon>Pseudomonadota</taxon>
        <taxon>Alphaproteobacteria</taxon>
        <taxon>Sphingomonadales</taxon>
        <taxon>Erythrobacteraceae</taxon>
        <taxon>Allopontixanthobacter</taxon>
    </lineage>
</organism>
<dbReference type="RefSeq" id="WP_160599432.1">
    <property type="nucleotide sequence ID" value="NZ_WTYU01000001.1"/>
</dbReference>
<dbReference type="SUPFAM" id="SSF50104">
    <property type="entry name" value="Translation proteins SH3-like domain"/>
    <property type="match status" value="1"/>
</dbReference>
<dbReference type="InterPro" id="IPR008991">
    <property type="entry name" value="Translation_prot_SH3-like_sf"/>
</dbReference>
<evidence type="ECO:0000259" key="4">
    <source>
        <dbReference type="SMART" id="SM00738"/>
    </source>
</evidence>
<accession>A0A6L7GDQ8</accession>
<reference evidence="5 6" key="1">
    <citation type="submission" date="2019-12" db="EMBL/GenBank/DDBJ databases">
        <title>Genomic-based taxomic classification of the family Erythrobacteraceae.</title>
        <authorList>
            <person name="Xu L."/>
        </authorList>
    </citation>
    <scope>NUCLEOTIDE SEQUENCE [LARGE SCALE GENOMIC DNA]</scope>
    <source>
        <strain evidence="5 6">KCTC 52259</strain>
    </source>
</reference>
<gene>
    <name evidence="5" type="ORF">GRI44_00935</name>
</gene>
<dbReference type="Proteomes" id="UP000473531">
    <property type="component" value="Unassembled WGS sequence"/>
</dbReference>
<dbReference type="Gene3D" id="3.30.70.940">
    <property type="entry name" value="NusG, N-terminal domain"/>
    <property type="match status" value="1"/>
</dbReference>
<evidence type="ECO:0000256" key="2">
    <source>
        <dbReference type="ARBA" id="ARBA00023015"/>
    </source>
</evidence>
<dbReference type="GO" id="GO:0006354">
    <property type="term" value="P:DNA-templated transcription elongation"/>
    <property type="evidence" value="ECO:0007669"/>
    <property type="project" value="InterPro"/>
</dbReference>
<dbReference type="InterPro" id="IPR036735">
    <property type="entry name" value="NGN_dom_sf"/>
</dbReference>